<dbReference type="OrthoDB" id="3655233at2"/>
<dbReference type="Proteomes" id="UP000325787">
    <property type="component" value="Chromosome"/>
</dbReference>
<evidence type="ECO:0000313" key="1">
    <source>
        <dbReference type="EMBL" id="QFZ19844.1"/>
    </source>
</evidence>
<sequence length="718" mass="80378">MPYGPDRRAFGEAYDQGRNLTTDGPMAFIRDTEVDRMHIGDRHYHFATGGTGRRWGSVRDEERTQVRARYVRVAGFEDMRSTLGDRRVLLLCGEPGSGRFTTAVRLLDELVPGQICRFEAGQALASLTEGDFERGHGYVLEVAGEVGGPTGEAELDKLRDLTDRCGSWLVVTAEPDGLAGRRLGGYAAPHPAPDHRQVLRSHLAQEVRGGDRDVRDLLGELAGTPRLQKALGPAPRPAEAAEMARLLARHGRREITLEEVENEAALLVREQVLEWFASLPGLRGAALRDALDLAAFRISLAVLNRSPYHMVTEAGRDLAERFGKGLKDASTSPSPFTDDQRNRLPGSRAEITDGRLSFGRISLPTGLAHYSDDRLPVVLLSHVWKNHHNLRAAMVGWLKALSKDARPMIWVRAAQATGLFCSLDFHFTFQSMIRPGATANGGKCKQRRLFAAVALDQAARDDRVAEAVDERLKYWRRHGSYAERWTAAAALGYDLGRRSIEVTFEELRVLGTPSERHLALDWLADLSLVSDLVQTSGYSVANLFAFGEVEPVLAKLAEWAVDERQSVRNLAWWAMLFMISMHGYDLNHLRMSAGRSKRPTARTRERWPLLLALQDEQPHLTARIAHLLRWGLRGRRADYVAKYLFGPWMRAAGQEDECMRALVAFVPHLVHDEFDARRLCHLINRLRHDWSDPLADNAAGLLESAVRLHRPDTREEAS</sequence>
<dbReference type="KEGG" id="ssyi:EKG83_22590"/>
<evidence type="ECO:0000313" key="2">
    <source>
        <dbReference type="Proteomes" id="UP000325787"/>
    </source>
</evidence>
<protein>
    <submittedName>
        <fullName evidence="1">Uncharacterized protein</fullName>
    </submittedName>
</protein>
<keyword evidence="2" id="KW-1185">Reference proteome</keyword>
<accession>A0A5Q0H1V7</accession>
<reference evidence="2" key="1">
    <citation type="journal article" date="2021" name="Curr. Microbiol.">
        <title>Complete genome of nocamycin-producing strain Saccharothrix syringae NRRL B-16468 reveals the biosynthetic potential for secondary metabolites.</title>
        <authorList>
            <person name="Mo X."/>
            <person name="Yang S."/>
        </authorList>
    </citation>
    <scope>NUCLEOTIDE SEQUENCE [LARGE SCALE GENOMIC DNA]</scope>
    <source>
        <strain evidence="2">ATCC 51364 / DSM 43886 / JCM 6844 / KCTC 9398 / NBRC 14523 / NRRL B-16468 / INA 2240</strain>
    </source>
</reference>
<dbReference type="AlphaFoldDB" id="A0A5Q0H1V7"/>
<dbReference type="RefSeq" id="WP_033429496.1">
    <property type="nucleotide sequence ID" value="NZ_CP034550.1"/>
</dbReference>
<name>A0A5Q0H1V7_SACSY</name>
<gene>
    <name evidence="1" type="ORF">EKG83_22590</name>
</gene>
<dbReference type="EMBL" id="CP034550">
    <property type="protein sequence ID" value="QFZ19844.1"/>
    <property type="molecule type" value="Genomic_DNA"/>
</dbReference>
<proteinExistence type="predicted"/>
<organism evidence="1 2">
    <name type="scientific">Saccharothrix syringae</name>
    <name type="common">Nocardiopsis syringae</name>
    <dbReference type="NCBI Taxonomy" id="103733"/>
    <lineage>
        <taxon>Bacteria</taxon>
        <taxon>Bacillati</taxon>
        <taxon>Actinomycetota</taxon>
        <taxon>Actinomycetes</taxon>
        <taxon>Pseudonocardiales</taxon>
        <taxon>Pseudonocardiaceae</taxon>
        <taxon>Saccharothrix</taxon>
    </lineage>
</organism>